<dbReference type="GeneID" id="18266401"/>
<protein>
    <submittedName>
        <fullName evidence="1">Uncharacterized protein</fullName>
    </submittedName>
</protein>
<gene>
    <name evidence="1" type="ORF">pv_374</name>
</gene>
<reference evidence="1 2" key="1">
    <citation type="journal article" date="2014" name="Proc. Natl. Acad. Sci. U.S.A.">
        <title>Thirty-thousand-year-old distant relative of giant icosahedral DNA viruses with a pandoravirus morphology.</title>
        <authorList>
            <person name="Legendre M."/>
            <person name="Bartoli J."/>
            <person name="Shmakova L."/>
            <person name="Jeudy S."/>
            <person name="Labadie K."/>
            <person name="Adrait A."/>
            <person name="Lescot M."/>
            <person name="Poirot O."/>
            <person name="Bertaux L."/>
            <person name="Bruley C."/>
            <person name="Coute Y."/>
            <person name="Rivkina E."/>
            <person name="Abergel C."/>
            <person name="Claverie J.M."/>
        </authorList>
    </citation>
    <scope>NUCLEOTIDE SEQUENCE [LARGE SCALE GENOMIC DNA]</scope>
    <source>
        <strain evidence="1">P1084-T</strain>
    </source>
</reference>
<evidence type="ECO:0000313" key="2">
    <source>
        <dbReference type="Proteomes" id="UP000202176"/>
    </source>
</evidence>
<dbReference type="EMBL" id="KF740664">
    <property type="protein sequence ID" value="AHH01940.1"/>
    <property type="molecule type" value="Genomic_DNA"/>
</dbReference>
<dbReference type="Proteomes" id="UP000202176">
    <property type="component" value="Segment"/>
</dbReference>
<sequence length="112" mass="13299">MSTDNAQFCRAKLDLVDNFLGKDYFQPLKKKCSYCLNERGIIFYTPRSDTDDKLSKCCVLCSETCKKCNVQIPLDFFYVKFNSEVRKLRWCYQCCKEKRESEILFEKHTTLC</sequence>
<keyword evidence="2" id="KW-1185">Reference proteome</keyword>
<evidence type="ECO:0000313" key="1">
    <source>
        <dbReference type="EMBL" id="AHH01940.1"/>
    </source>
</evidence>
<dbReference type="RefSeq" id="YP_009001275.1">
    <property type="nucleotide sequence ID" value="NC_023423.1"/>
</dbReference>
<accession>W5SAX3</accession>
<dbReference type="KEGG" id="vg:18266401"/>
<proteinExistence type="predicted"/>
<name>W5SAX3_9VIRU</name>
<organism evidence="1 2">
    <name type="scientific">Pithovirus sibericum</name>
    <dbReference type="NCBI Taxonomy" id="1450746"/>
    <lineage>
        <taxon>Viruses</taxon>
        <taxon>Pithoviruses</taxon>
        <taxon>Orthopithovirinae</taxon>
        <taxon>Alphapithovirus</taxon>
        <taxon>Alphapithovirus sibericum</taxon>
    </lineage>
</organism>